<proteinExistence type="predicted"/>
<protein>
    <submittedName>
        <fullName evidence="6">Uncharacterized protein</fullName>
    </submittedName>
</protein>
<dbReference type="GO" id="GO:0005634">
    <property type="term" value="C:nucleus"/>
    <property type="evidence" value="ECO:0007669"/>
    <property type="project" value="UniProtKB-SubCell"/>
</dbReference>
<gene>
    <name evidence="6" type="ORF">FB45DRAFT_755615</name>
</gene>
<reference evidence="6" key="1">
    <citation type="submission" date="2023-03" db="EMBL/GenBank/DDBJ databases">
        <title>Massive genome expansion in bonnet fungi (Mycena s.s.) driven by repeated elements and novel gene families across ecological guilds.</title>
        <authorList>
            <consortium name="Lawrence Berkeley National Laboratory"/>
            <person name="Harder C.B."/>
            <person name="Miyauchi S."/>
            <person name="Viragh M."/>
            <person name="Kuo A."/>
            <person name="Thoen E."/>
            <person name="Andreopoulos B."/>
            <person name="Lu D."/>
            <person name="Skrede I."/>
            <person name="Drula E."/>
            <person name="Henrissat B."/>
            <person name="Morin E."/>
            <person name="Kohler A."/>
            <person name="Barry K."/>
            <person name="LaButti K."/>
            <person name="Morin E."/>
            <person name="Salamov A."/>
            <person name="Lipzen A."/>
            <person name="Mereny Z."/>
            <person name="Hegedus B."/>
            <person name="Baldrian P."/>
            <person name="Stursova M."/>
            <person name="Weitz H."/>
            <person name="Taylor A."/>
            <person name="Grigoriev I.V."/>
            <person name="Nagy L.G."/>
            <person name="Martin F."/>
            <person name="Kauserud H."/>
        </authorList>
    </citation>
    <scope>NUCLEOTIDE SEQUENCE</scope>
    <source>
        <strain evidence="6">9284</strain>
    </source>
</reference>
<dbReference type="AlphaFoldDB" id="A0AAD7BEU4"/>
<name>A0AAD7BEU4_9AGAR</name>
<dbReference type="EMBL" id="JARKIF010000019">
    <property type="protein sequence ID" value="KAJ7618613.1"/>
    <property type="molecule type" value="Genomic_DNA"/>
</dbReference>
<dbReference type="InterPro" id="IPR052035">
    <property type="entry name" value="ZnF_BED_domain_contain"/>
</dbReference>
<evidence type="ECO:0000256" key="4">
    <source>
        <dbReference type="ARBA" id="ARBA00022833"/>
    </source>
</evidence>
<keyword evidence="4" id="KW-0862">Zinc</keyword>
<evidence type="ECO:0000313" key="6">
    <source>
        <dbReference type="EMBL" id="KAJ7618613.1"/>
    </source>
</evidence>
<evidence type="ECO:0000256" key="2">
    <source>
        <dbReference type="ARBA" id="ARBA00022723"/>
    </source>
</evidence>
<keyword evidence="2" id="KW-0479">Metal-binding</keyword>
<comment type="caution">
    <text evidence="6">The sequence shown here is derived from an EMBL/GenBank/DDBJ whole genome shotgun (WGS) entry which is preliminary data.</text>
</comment>
<dbReference type="InterPro" id="IPR012337">
    <property type="entry name" value="RNaseH-like_sf"/>
</dbReference>
<evidence type="ECO:0000256" key="1">
    <source>
        <dbReference type="ARBA" id="ARBA00004123"/>
    </source>
</evidence>
<feature type="non-terminal residue" evidence="6">
    <location>
        <position position="125"/>
    </location>
</feature>
<dbReference type="GO" id="GO:0008270">
    <property type="term" value="F:zinc ion binding"/>
    <property type="evidence" value="ECO:0007669"/>
    <property type="project" value="UniProtKB-KW"/>
</dbReference>
<sequence>LMLILDVKTRWTSTHQMLRRAVNNRQAINLYIKGNSDLADVALTDADWNALRNVREWLAAFRRATTEMSTTSKPMLSQTHLVFRMLQSDIKETLAGLEGKAMYPELITGLTDAHKKLSDYYFYTS</sequence>
<dbReference type="PANTHER" id="PTHR46481:SF10">
    <property type="entry name" value="ZINC FINGER BED DOMAIN-CONTAINING PROTEIN 39"/>
    <property type="match status" value="1"/>
</dbReference>
<comment type="subcellular location">
    <subcellularLocation>
        <location evidence="1">Nucleus</location>
    </subcellularLocation>
</comment>
<evidence type="ECO:0000256" key="5">
    <source>
        <dbReference type="ARBA" id="ARBA00023242"/>
    </source>
</evidence>
<evidence type="ECO:0000313" key="7">
    <source>
        <dbReference type="Proteomes" id="UP001221142"/>
    </source>
</evidence>
<accession>A0AAD7BEU4</accession>
<dbReference type="Proteomes" id="UP001221142">
    <property type="component" value="Unassembled WGS sequence"/>
</dbReference>
<keyword evidence="5" id="KW-0539">Nucleus</keyword>
<keyword evidence="7" id="KW-1185">Reference proteome</keyword>
<organism evidence="6 7">
    <name type="scientific">Roridomyces roridus</name>
    <dbReference type="NCBI Taxonomy" id="1738132"/>
    <lineage>
        <taxon>Eukaryota</taxon>
        <taxon>Fungi</taxon>
        <taxon>Dikarya</taxon>
        <taxon>Basidiomycota</taxon>
        <taxon>Agaricomycotina</taxon>
        <taxon>Agaricomycetes</taxon>
        <taxon>Agaricomycetidae</taxon>
        <taxon>Agaricales</taxon>
        <taxon>Marasmiineae</taxon>
        <taxon>Mycenaceae</taxon>
        <taxon>Roridomyces</taxon>
    </lineage>
</organism>
<keyword evidence="3" id="KW-0863">Zinc-finger</keyword>
<dbReference type="SUPFAM" id="SSF53098">
    <property type="entry name" value="Ribonuclease H-like"/>
    <property type="match status" value="1"/>
</dbReference>
<dbReference type="PANTHER" id="PTHR46481">
    <property type="entry name" value="ZINC FINGER BED DOMAIN-CONTAINING PROTEIN 4"/>
    <property type="match status" value="1"/>
</dbReference>
<evidence type="ECO:0000256" key="3">
    <source>
        <dbReference type="ARBA" id="ARBA00022771"/>
    </source>
</evidence>